<sequence length="371" mass="42987">MKKSKIGFLQKTFLFLNFLAIICLLLSYLATTTDPEKYWYIALFGLAYPFILLANTLFIIFWLLYRKWYFLFSLVFILGGYQLLKRTIGFRTAAASNFETDSTTIKLMTWNVHYVKKFGSELDTTTRSNVFKLIDAEQPDIVGFEEFFTRKKGKYDIKDSILNILNTKNYYYSTSTDNDYESNGIAVFSKYPIIKHGDINFDKIDNGNKAIWIDVKKGTKIFRVFVIHLASISFQPEDYVFLKEVKTDINNGKDVVSSKRIVRRLKNAFIKRSQQVKILKEQMATCKTPYIVMGDFNDTPVSYTLSEMTESLKNGFYEKGSGLGITYNGAFPNFQIDYILASPEFDFKGYKIIKKDYSDHYPVRCNVTLAN</sequence>
<dbReference type="Pfam" id="PF03372">
    <property type="entry name" value="Exo_endo_phos"/>
    <property type="match status" value="1"/>
</dbReference>
<comment type="caution">
    <text evidence="3">The sequence shown here is derived from an EMBL/GenBank/DDBJ whole genome shotgun (WGS) entry which is preliminary data.</text>
</comment>
<evidence type="ECO:0000259" key="2">
    <source>
        <dbReference type="Pfam" id="PF03372"/>
    </source>
</evidence>
<keyword evidence="3" id="KW-0540">Nuclease</keyword>
<dbReference type="PANTHER" id="PTHR14859">
    <property type="entry name" value="CALCOFLUOR WHITE HYPERSENSITIVE PROTEIN PRECURSOR"/>
    <property type="match status" value="1"/>
</dbReference>
<dbReference type="GO" id="GO:0004527">
    <property type="term" value="F:exonuclease activity"/>
    <property type="evidence" value="ECO:0007669"/>
    <property type="project" value="UniProtKB-KW"/>
</dbReference>
<dbReference type="Proteomes" id="UP000308181">
    <property type="component" value="Unassembled WGS sequence"/>
</dbReference>
<keyword evidence="3" id="KW-0378">Hydrolase</keyword>
<dbReference type="PANTHER" id="PTHR14859:SF15">
    <property type="entry name" value="ENDONUCLEASE_EXONUCLEASE_PHOSPHATASE DOMAIN-CONTAINING PROTEIN"/>
    <property type="match status" value="1"/>
</dbReference>
<keyword evidence="1" id="KW-1133">Transmembrane helix</keyword>
<evidence type="ECO:0000256" key="1">
    <source>
        <dbReference type="SAM" id="Phobius"/>
    </source>
</evidence>
<feature type="transmembrane region" description="Helical" evidence="1">
    <location>
        <begin position="38"/>
        <end position="61"/>
    </location>
</feature>
<feature type="transmembrane region" description="Helical" evidence="1">
    <location>
        <begin position="12"/>
        <end position="32"/>
    </location>
</feature>
<dbReference type="InterPro" id="IPR005135">
    <property type="entry name" value="Endo/exonuclease/phosphatase"/>
</dbReference>
<feature type="domain" description="Endonuclease/exonuclease/phosphatase" evidence="2">
    <location>
        <begin position="108"/>
        <end position="360"/>
    </location>
</feature>
<dbReference type="OrthoDB" id="635146at2"/>
<keyword evidence="1" id="KW-0472">Membrane</keyword>
<dbReference type="GO" id="GO:0016020">
    <property type="term" value="C:membrane"/>
    <property type="evidence" value="ECO:0007669"/>
    <property type="project" value="GOC"/>
</dbReference>
<protein>
    <submittedName>
        <fullName evidence="3">Endonuclease/exonuclease/phosphatase</fullName>
    </submittedName>
</protein>
<dbReference type="GO" id="GO:0006506">
    <property type="term" value="P:GPI anchor biosynthetic process"/>
    <property type="evidence" value="ECO:0007669"/>
    <property type="project" value="TreeGrafter"/>
</dbReference>
<dbReference type="InterPro" id="IPR036691">
    <property type="entry name" value="Endo/exonu/phosph_ase_sf"/>
</dbReference>
<proteinExistence type="predicted"/>
<organism evidence="3 4">
    <name type="scientific">Pedobacter cryophilus</name>
    <dbReference type="NCBI Taxonomy" id="2571271"/>
    <lineage>
        <taxon>Bacteria</taxon>
        <taxon>Pseudomonadati</taxon>
        <taxon>Bacteroidota</taxon>
        <taxon>Sphingobacteriia</taxon>
        <taxon>Sphingobacteriales</taxon>
        <taxon>Sphingobacteriaceae</taxon>
        <taxon>Pedobacter</taxon>
    </lineage>
</organism>
<accession>A0A4U1C9E3</accession>
<dbReference type="AlphaFoldDB" id="A0A4U1C9E3"/>
<evidence type="ECO:0000313" key="4">
    <source>
        <dbReference type="Proteomes" id="UP000308181"/>
    </source>
</evidence>
<dbReference type="SUPFAM" id="SSF56219">
    <property type="entry name" value="DNase I-like"/>
    <property type="match status" value="1"/>
</dbReference>
<keyword evidence="3" id="KW-0255">Endonuclease</keyword>
<keyword evidence="4" id="KW-1185">Reference proteome</keyword>
<dbReference type="CDD" id="cd09084">
    <property type="entry name" value="EEP-2"/>
    <property type="match status" value="1"/>
</dbReference>
<feature type="transmembrane region" description="Helical" evidence="1">
    <location>
        <begin position="68"/>
        <end position="84"/>
    </location>
</feature>
<keyword evidence="1" id="KW-0812">Transmembrane</keyword>
<keyword evidence="3" id="KW-0269">Exonuclease</keyword>
<gene>
    <name evidence="3" type="ORF">FA046_05005</name>
</gene>
<dbReference type="Gene3D" id="3.60.10.10">
    <property type="entry name" value="Endonuclease/exonuclease/phosphatase"/>
    <property type="match status" value="1"/>
</dbReference>
<dbReference type="EMBL" id="SWBP01000001">
    <property type="protein sequence ID" value="TKC01037.1"/>
    <property type="molecule type" value="Genomic_DNA"/>
</dbReference>
<name>A0A4U1C9E3_9SPHI</name>
<dbReference type="RefSeq" id="WP_136825242.1">
    <property type="nucleotide sequence ID" value="NZ_SWBP01000001.1"/>
</dbReference>
<reference evidence="3 4" key="1">
    <citation type="submission" date="2019-04" db="EMBL/GenBank/DDBJ databases">
        <title>Pedobacter sp. AR-3-17 sp. nov., isolated from Arctic soil.</title>
        <authorList>
            <person name="Dahal R.H."/>
            <person name="Kim D.-U."/>
        </authorList>
    </citation>
    <scope>NUCLEOTIDE SEQUENCE [LARGE SCALE GENOMIC DNA]</scope>
    <source>
        <strain evidence="3 4">AR-3-17</strain>
    </source>
</reference>
<evidence type="ECO:0000313" key="3">
    <source>
        <dbReference type="EMBL" id="TKC01037.1"/>
    </source>
</evidence>
<dbReference type="InterPro" id="IPR051916">
    <property type="entry name" value="GPI-anchor_lipid_remodeler"/>
</dbReference>
<dbReference type="GO" id="GO:0004519">
    <property type="term" value="F:endonuclease activity"/>
    <property type="evidence" value="ECO:0007669"/>
    <property type="project" value="UniProtKB-KW"/>
</dbReference>